<dbReference type="Gene3D" id="1.10.10.140">
    <property type="entry name" value="Cytochrome c oxidase, subunit VIb"/>
    <property type="match status" value="1"/>
</dbReference>
<comment type="caution">
    <text evidence="3">The sequence shown here is derived from an EMBL/GenBank/DDBJ whole genome shotgun (WGS) entry which is preliminary data.</text>
</comment>
<protein>
    <submittedName>
        <fullName evidence="3">Uncharacterized protein</fullName>
    </submittedName>
</protein>
<dbReference type="PANTHER" id="PTHR11387">
    <property type="entry name" value="CYTOCHROME C OXIDASE SUBUNIT 6B"/>
    <property type="match status" value="1"/>
</dbReference>
<gene>
    <name evidence="3" type="ORF">QTO34_006118</name>
</gene>
<dbReference type="InterPro" id="IPR003213">
    <property type="entry name" value="Cyt_c_oxidase_su6B"/>
</dbReference>
<dbReference type="AlphaFoldDB" id="A0AA40HM17"/>
<dbReference type="EMBL" id="JAULJE010000016">
    <property type="protein sequence ID" value="KAK1333731.1"/>
    <property type="molecule type" value="Genomic_DNA"/>
</dbReference>
<evidence type="ECO:0000256" key="2">
    <source>
        <dbReference type="ARBA" id="ARBA00023128"/>
    </source>
</evidence>
<evidence type="ECO:0000256" key="1">
    <source>
        <dbReference type="ARBA" id="ARBA00004173"/>
    </source>
</evidence>
<dbReference type="GO" id="GO:0045277">
    <property type="term" value="C:respiratory chain complex IV"/>
    <property type="evidence" value="ECO:0007669"/>
    <property type="project" value="InterPro"/>
</dbReference>
<evidence type="ECO:0000313" key="4">
    <source>
        <dbReference type="Proteomes" id="UP001177744"/>
    </source>
</evidence>
<reference evidence="3" key="1">
    <citation type="submission" date="2023-06" db="EMBL/GenBank/DDBJ databases">
        <title>Reference genome for the Northern bat (Eptesicus nilssonii), a most northern bat species.</title>
        <authorList>
            <person name="Laine V.N."/>
            <person name="Pulliainen A.T."/>
            <person name="Lilley T.M."/>
        </authorList>
    </citation>
    <scope>NUCLEOTIDE SEQUENCE</scope>
    <source>
        <strain evidence="3">BLF_Eptnil</strain>
        <tissue evidence="3">Kidney</tissue>
    </source>
</reference>
<accession>A0AA40HM17</accession>
<name>A0AA40HM17_CNENI</name>
<evidence type="ECO:0000313" key="3">
    <source>
        <dbReference type="EMBL" id="KAK1333731.1"/>
    </source>
</evidence>
<comment type="subcellular location">
    <subcellularLocation>
        <location evidence="1">Mitochondrion</location>
    </subcellularLocation>
</comment>
<dbReference type="SUPFAM" id="SSF47694">
    <property type="entry name" value="Cytochrome c oxidase subunit h"/>
    <property type="match status" value="1"/>
</dbReference>
<keyword evidence="4" id="KW-1185">Reference proteome</keyword>
<dbReference type="GO" id="GO:0005739">
    <property type="term" value="C:mitochondrion"/>
    <property type="evidence" value="ECO:0007669"/>
    <property type="project" value="UniProtKB-SubCell"/>
</dbReference>
<keyword evidence="2" id="KW-0496">Mitochondrion</keyword>
<organism evidence="3 4">
    <name type="scientific">Cnephaeus nilssonii</name>
    <name type="common">Northern bat</name>
    <name type="synonym">Eptesicus nilssonii</name>
    <dbReference type="NCBI Taxonomy" id="3371016"/>
    <lineage>
        <taxon>Eukaryota</taxon>
        <taxon>Metazoa</taxon>
        <taxon>Chordata</taxon>
        <taxon>Craniata</taxon>
        <taxon>Vertebrata</taxon>
        <taxon>Euteleostomi</taxon>
        <taxon>Mammalia</taxon>
        <taxon>Eutheria</taxon>
        <taxon>Laurasiatheria</taxon>
        <taxon>Chiroptera</taxon>
        <taxon>Yangochiroptera</taxon>
        <taxon>Vespertilionidae</taxon>
        <taxon>Cnephaeus</taxon>
    </lineage>
</organism>
<sequence length="148" mass="15990">MLSAEALDDPSLVHLIKPEIPAQISCVSTVTDQNQNQTRNCWQNHLDFHRCEEAVTAEAGDVSMCRGTSGALPAVLPALCSPPGLIKLGYKATQDHISKPIRDSPVAMQLLQLRLVAAMLQFELTDSLLGLACACVQEPDLAGTLQWL</sequence>
<proteinExistence type="predicted"/>
<dbReference type="Proteomes" id="UP001177744">
    <property type="component" value="Unassembled WGS sequence"/>
</dbReference>
<dbReference type="InterPro" id="IPR036549">
    <property type="entry name" value="CX6/COA6-like_sf"/>
</dbReference>